<protein>
    <submittedName>
        <fullName evidence="1">Uncharacterized protein</fullName>
    </submittedName>
</protein>
<name>A0ACB7ZY48_9AGAM</name>
<keyword evidence="2" id="KW-1185">Reference proteome</keyword>
<sequence length="393" mass="42886">MDDPLYTPLSVTSPPDSPGNHRHGELVGDVAVPPFHERVTGDNREPSPSRRLDHDELNPAVDVSNSPLPAELDHFPSVDEQASRPRRSIRPPKQGEPSRKPQKIEESLTSCHQCRKKSARDKLKCTFNRPSGQVCGKFFCGRCMLNRYPEMEFDLSFKQWTCPYCLDVCNCSICTQRRGEEYISARGGGFAGAPTKSHAVVIIPDKPTPSGIPTAPPDSPHPMFWATVYGLSGERVGQAFLSDNSQFSTAQIPTAKLKVESNRPGKRRVYIGEPQPSWGIKSGKPIKYLDNAPDDLSNEQLAILLRGKSAEGHGNRIYIGDRAALPEPSKRLSDADVHHSSPLPSRSSSPALSDSDGTLTPLSVLEAKMCPQPGLSEAQVVQAIHDAMAVATV</sequence>
<accession>A0ACB7ZY48</accession>
<comment type="caution">
    <text evidence="1">The sequence shown here is derived from an EMBL/GenBank/DDBJ whole genome shotgun (WGS) entry which is preliminary data.</text>
</comment>
<gene>
    <name evidence="1" type="ORF">BJ138DRAFT_1017501</name>
</gene>
<dbReference type="EMBL" id="MU268157">
    <property type="protein sequence ID" value="KAH7905602.1"/>
    <property type="molecule type" value="Genomic_DNA"/>
</dbReference>
<reference evidence="1" key="1">
    <citation type="journal article" date="2021" name="New Phytol.">
        <title>Evolutionary innovations through gain and loss of genes in the ectomycorrhizal Boletales.</title>
        <authorList>
            <person name="Wu G."/>
            <person name="Miyauchi S."/>
            <person name="Morin E."/>
            <person name="Kuo A."/>
            <person name="Drula E."/>
            <person name="Varga T."/>
            <person name="Kohler A."/>
            <person name="Feng B."/>
            <person name="Cao Y."/>
            <person name="Lipzen A."/>
            <person name="Daum C."/>
            <person name="Hundley H."/>
            <person name="Pangilinan J."/>
            <person name="Johnson J."/>
            <person name="Barry K."/>
            <person name="LaButti K."/>
            <person name="Ng V."/>
            <person name="Ahrendt S."/>
            <person name="Min B."/>
            <person name="Choi I.G."/>
            <person name="Park H."/>
            <person name="Plett J.M."/>
            <person name="Magnuson J."/>
            <person name="Spatafora J.W."/>
            <person name="Nagy L.G."/>
            <person name="Henrissat B."/>
            <person name="Grigoriev I.V."/>
            <person name="Yang Z.L."/>
            <person name="Xu J."/>
            <person name="Martin F.M."/>
        </authorList>
    </citation>
    <scope>NUCLEOTIDE SEQUENCE</scope>
    <source>
        <strain evidence="1">ATCC 28755</strain>
    </source>
</reference>
<proteinExistence type="predicted"/>
<evidence type="ECO:0000313" key="2">
    <source>
        <dbReference type="Proteomes" id="UP000790377"/>
    </source>
</evidence>
<dbReference type="Proteomes" id="UP000790377">
    <property type="component" value="Unassembled WGS sequence"/>
</dbReference>
<evidence type="ECO:0000313" key="1">
    <source>
        <dbReference type="EMBL" id="KAH7905602.1"/>
    </source>
</evidence>
<organism evidence="1 2">
    <name type="scientific">Hygrophoropsis aurantiaca</name>
    <dbReference type="NCBI Taxonomy" id="72124"/>
    <lineage>
        <taxon>Eukaryota</taxon>
        <taxon>Fungi</taxon>
        <taxon>Dikarya</taxon>
        <taxon>Basidiomycota</taxon>
        <taxon>Agaricomycotina</taxon>
        <taxon>Agaricomycetes</taxon>
        <taxon>Agaricomycetidae</taxon>
        <taxon>Boletales</taxon>
        <taxon>Coniophorineae</taxon>
        <taxon>Hygrophoropsidaceae</taxon>
        <taxon>Hygrophoropsis</taxon>
    </lineage>
</organism>